<evidence type="ECO:0000256" key="5">
    <source>
        <dbReference type="ARBA" id="ARBA00023065"/>
    </source>
</evidence>
<gene>
    <name evidence="10" type="ORF">GCM10009020_19320</name>
</gene>
<keyword evidence="3 8" id="KW-0812">Transmembrane</keyword>
<dbReference type="PRINTS" id="PR01333">
    <property type="entry name" value="2POREKCHANEL"/>
</dbReference>
<comment type="caution">
    <text evidence="10">The sequence shown here is derived from an EMBL/GenBank/DDBJ whole genome shotgun (WGS) entry which is preliminary data.</text>
</comment>
<dbReference type="Pfam" id="PF07885">
    <property type="entry name" value="Ion_trans_2"/>
    <property type="match status" value="1"/>
</dbReference>
<proteinExistence type="predicted"/>
<dbReference type="Gene3D" id="1.10.287.70">
    <property type="match status" value="1"/>
</dbReference>
<evidence type="ECO:0000256" key="3">
    <source>
        <dbReference type="ARBA" id="ARBA00022692"/>
    </source>
</evidence>
<keyword evidence="11" id="KW-1185">Reference proteome</keyword>
<dbReference type="RefSeq" id="WP_343773792.1">
    <property type="nucleotide sequence ID" value="NZ_BAAADV010000003.1"/>
</dbReference>
<keyword evidence="2" id="KW-0813">Transport</keyword>
<feature type="transmembrane region" description="Helical" evidence="8">
    <location>
        <begin position="158"/>
        <end position="178"/>
    </location>
</feature>
<accession>A0AAV3T963</accession>
<name>A0AAV3T963_9EURY</name>
<dbReference type="InterPro" id="IPR003148">
    <property type="entry name" value="RCK_N"/>
</dbReference>
<feature type="transmembrane region" description="Helical" evidence="8">
    <location>
        <begin position="100"/>
        <end position="119"/>
    </location>
</feature>
<protein>
    <submittedName>
        <fullName evidence="10">NAD-binding protein</fullName>
    </submittedName>
</protein>
<evidence type="ECO:0000313" key="11">
    <source>
        <dbReference type="Proteomes" id="UP001500420"/>
    </source>
</evidence>
<dbReference type="GO" id="GO:0005267">
    <property type="term" value="F:potassium channel activity"/>
    <property type="evidence" value="ECO:0007669"/>
    <property type="project" value="InterPro"/>
</dbReference>
<evidence type="ECO:0000313" key="10">
    <source>
        <dbReference type="EMBL" id="GAA0672700.1"/>
    </source>
</evidence>
<sequence length="384" mass="40875">MVRGRRLVGVHAAVTLTTLVAVLSVLTGIANIGVTTVGPLDPYVPEYAQRLAGFTGTLTGFLMLAAVSGLRRGLRAAWYVVLVLLPITAAQGVLQASQVSFPLIVLSLLSIPVVALNRGRFSSPIGLTTTQMAAAIALTGVQAYGTVGAYILREEFNGVNTMLDAFYFTIVTATTVGYGDVAPTTQEARLFGMSVVVFGAASFAVALGSLLGPAIEARLSHALGKMTDSQLELLEDHVLVLGYGELTEPILTELHDAGRDFVVVTDDQTHAAELSDRGYNVFTGDPSDEEPMHRVRIEDARAVLVATENDAEDALTILTARELRPDVRIVAAATDRENIRKLRRAGADDVISPASIGGRLLVKSAFEETEERDTDEVLDELAGE</sequence>
<dbReference type="EMBL" id="BAAADV010000003">
    <property type="protein sequence ID" value="GAA0672700.1"/>
    <property type="molecule type" value="Genomic_DNA"/>
</dbReference>
<dbReference type="InterPro" id="IPR003280">
    <property type="entry name" value="2pore_dom_K_chnl"/>
</dbReference>
<evidence type="ECO:0000256" key="4">
    <source>
        <dbReference type="ARBA" id="ARBA00022989"/>
    </source>
</evidence>
<dbReference type="Proteomes" id="UP001500420">
    <property type="component" value="Unassembled WGS sequence"/>
</dbReference>
<keyword evidence="7" id="KW-0407">Ion channel</keyword>
<dbReference type="GO" id="GO:0005886">
    <property type="term" value="C:plasma membrane"/>
    <property type="evidence" value="ECO:0007669"/>
    <property type="project" value="UniProtKB-SubCell"/>
</dbReference>
<feature type="transmembrane region" description="Helical" evidence="8">
    <location>
        <begin position="77"/>
        <end position="94"/>
    </location>
</feature>
<dbReference type="Gene3D" id="3.40.50.720">
    <property type="entry name" value="NAD(P)-binding Rossmann-like Domain"/>
    <property type="match status" value="1"/>
</dbReference>
<dbReference type="InterPro" id="IPR036291">
    <property type="entry name" value="NAD(P)-bd_dom_sf"/>
</dbReference>
<evidence type="ECO:0000256" key="6">
    <source>
        <dbReference type="ARBA" id="ARBA00023136"/>
    </source>
</evidence>
<dbReference type="PROSITE" id="PS51201">
    <property type="entry name" value="RCK_N"/>
    <property type="match status" value="1"/>
</dbReference>
<dbReference type="AlphaFoldDB" id="A0AAV3T963"/>
<evidence type="ECO:0000256" key="1">
    <source>
        <dbReference type="ARBA" id="ARBA00004651"/>
    </source>
</evidence>
<dbReference type="InterPro" id="IPR050721">
    <property type="entry name" value="Trk_Ktr_HKT_K-transport"/>
</dbReference>
<feature type="domain" description="RCK N-terminal" evidence="9">
    <location>
        <begin position="235"/>
        <end position="352"/>
    </location>
</feature>
<evidence type="ECO:0000256" key="8">
    <source>
        <dbReference type="SAM" id="Phobius"/>
    </source>
</evidence>
<organism evidence="10 11">
    <name type="scientific">Natronoarchaeum mannanilyticum</name>
    <dbReference type="NCBI Taxonomy" id="926360"/>
    <lineage>
        <taxon>Archaea</taxon>
        <taxon>Methanobacteriati</taxon>
        <taxon>Methanobacteriota</taxon>
        <taxon>Stenosarchaea group</taxon>
        <taxon>Halobacteria</taxon>
        <taxon>Halobacteriales</taxon>
        <taxon>Natronoarchaeaceae</taxon>
    </lineage>
</organism>
<keyword evidence="5" id="KW-0406">Ion transport</keyword>
<feature type="transmembrane region" description="Helical" evidence="8">
    <location>
        <begin position="51"/>
        <end position="70"/>
    </location>
</feature>
<dbReference type="InterPro" id="IPR013099">
    <property type="entry name" value="K_chnl_dom"/>
</dbReference>
<evidence type="ECO:0000256" key="7">
    <source>
        <dbReference type="ARBA" id="ARBA00023303"/>
    </source>
</evidence>
<dbReference type="PANTHER" id="PTHR43833">
    <property type="entry name" value="POTASSIUM CHANNEL PROTEIN 2-RELATED-RELATED"/>
    <property type="match status" value="1"/>
</dbReference>
<comment type="subcellular location">
    <subcellularLocation>
        <location evidence="1">Cell membrane</location>
        <topology evidence="1">Multi-pass membrane protein</topology>
    </subcellularLocation>
</comment>
<dbReference type="PANTHER" id="PTHR43833:SF9">
    <property type="entry name" value="POTASSIUM CHANNEL PROTEIN YUGO-RELATED"/>
    <property type="match status" value="1"/>
</dbReference>
<dbReference type="SUPFAM" id="SSF81324">
    <property type="entry name" value="Voltage-gated potassium channels"/>
    <property type="match status" value="1"/>
</dbReference>
<feature type="transmembrane region" description="Helical" evidence="8">
    <location>
        <begin position="131"/>
        <end position="152"/>
    </location>
</feature>
<feature type="transmembrane region" description="Helical" evidence="8">
    <location>
        <begin position="7"/>
        <end position="31"/>
    </location>
</feature>
<dbReference type="Pfam" id="PF02254">
    <property type="entry name" value="TrkA_N"/>
    <property type="match status" value="1"/>
</dbReference>
<reference evidence="10 11" key="1">
    <citation type="journal article" date="2019" name="Int. J. Syst. Evol. Microbiol.">
        <title>The Global Catalogue of Microorganisms (GCM) 10K type strain sequencing project: providing services to taxonomists for standard genome sequencing and annotation.</title>
        <authorList>
            <consortium name="The Broad Institute Genomics Platform"/>
            <consortium name="The Broad Institute Genome Sequencing Center for Infectious Disease"/>
            <person name="Wu L."/>
            <person name="Ma J."/>
        </authorList>
    </citation>
    <scope>NUCLEOTIDE SEQUENCE [LARGE SCALE GENOMIC DNA]</scope>
    <source>
        <strain evidence="10 11">JCM 16328</strain>
    </source>
</reference>
<evidence type="ECO:0000256" key="2">
    <source>
        <dbReference type="ARBA" id="ARBA00022448"/>
    </source>
</evidence>
<dbReference type="SUPFAM" id="SSF51735">
    <property type="entry name" value="NAD(P)-binding Rossmann-fold domains"/>
    <property type="match status" value="1"/>
</dbReference>
<keyword evidence="4 8" id="KW-1133">Transmembrane helix</keyword>
<keyword evidence="6 8" id="KW-0472">Membrane</keyword>
<evidence type="ECO:0000259" key="9">
    <source>
        <dbReference type="PROSITE" id="PS51201"/>
    </source>
</evidence>
<feature type="transmembrane region" description="Helical" evidence="8">
    <location>
        <begin position="190"/>
        <end position="211"/>
    </location>
</feature>